<reference evidence="1" key="1">
    <citation type="submission" date="2022-10" db="EMBL/GenBank/DDBJ databases">
        <title>The complete genomes of actinobacterial strains from the NBC collection.</title>
        <authorList>
            <person name="Joergensen T.S."/>
            <person name="Alvarez Arevalo M."/>
            <person name="Sterndorff E.B."/>
            <person name="Faurdal D."/>
            <person name="Vuksanovic O."/>
            <person name="Mourched A.-S."/>
            <person name="Charusanti P."/>
            <person name="Shaw S."/>
            <person name="Blin K."/>
            <person name="Weber T."/>
        </authorList>
    </citation>
    <scope>NUCLEOTIDE SEQUENCE</scope>
    <source>
        <strain evidence="1">NBC 01771</strain>
    </source>
</reference>
<dbReference type="Proteomes" id="UP001348369">
    <property type="component" value="Plasmid unnamed1"/>
</dbReference>
<geneLocation type="plasmid" evidence="1 2">
    <name>unnamed1</name>
</geneLocation>
<organism evidence="1 2">
    <name type="scientific">Streptomyces scopuliridis</name>
    <dbReference type="NCBI Taxonomy" id="452529"/>
    <lineage>
        <taxon>Bacteria</taxon>
        <taxon>Bacillati</taxon>
        <taxon>Actinomycetota</taxon>
        <taxon>Actinomycetes</taxon>
        <taxon>Kitasatosporales</taxon>
        <taxon>Streptomycetaceae</taxon>
        <taxon>Streptomyces</taxon>
    </lineage>
</organism>
<keyword evidence="2" id="KW-1185">Reference proteome</keyword>
<gene>
    <name evidence="1" type="ORF">OG835_42510</name>
</gene>
<name>A0ACD4ZZ15_9ACTN</name>
<sequence length="96" mass="10136">MTDHDMHQRAPKRAARILEGLARAERALFIRAQARQRAATSTGLVISCRAFFVFGREGTSDAGRVRDLTVAVAPFHAAAIVGVGCGGGGWASAVSR</sequence>
<evidence type="ECO:0000313" key="1">
    <source>
        <dbReference type="EMBL" id="WSC03558.1"/>
    </source>
</evidence>
<proteinExistence type="predicted"/>
<dbReference type="EMBL" id="CP109110">
    <property type="protein sequence ID" value="WSC03558.1"/>
    <property type="molecule type" value="Genomic_DNA"/>
</dbReference>
<keyword evidence="1" id="KW-0614">Plasmid</keyword>
<protein>
    <submittedName>
        <fullName evidence="1">Uncharacterized protein</fullName>
    </submittedName>
</protein>
<accession>A0ACD4ZZ15</accession>
<evidence type="ECO:0000313" key="2">
    <source>
        <dbReference type="Proteomes" id="UP001348369"/>
    </source>
</evidence>